<dbReference type="RefSeq" id="XP_011130567.1">
    <property type="nucleotide sequence ID" value="XM_011132265.1"/>
</dbReference>
<dbReference type="EC" id="2.7.9.4" evidence="12"/>
<dbReference type="PANTHER" id="PTHR46999">
    <property type="entry name" value="ALPHA-GLUCAN WATER DIKINASE 1, CHLOROPLASTIC-RELATED"/>
    <property type="match status" value="1"/>
</dbReference>
<dbReference type="Gene3D" id="3.30.470.20">
    <property type="entry name" value="ATP-grasp fold, B domain"/>
    <property type="match status" value="1"/>
</dbReference>
<proteinExistence type="predicted"/>
<keyword evidence="4" id="KW-0547">Nucleotide-binding</keyword>
<feature type="domain" description="Alpha-glucan water dikinase-like N-terminal Ig-like" evidence="11">
    <location>
        <begin position="50"/>
        <end position="163"/>
    </location>
</feature>
<evidence type="ECO:0000313" key="13">
    <source>
        <dbReference type="Proteomes" id="UP000019763"/>
    </source>
</evidence>
<dbReference type="GO" id="GO:0050521">
    <property type="term" value="F:alpha-glucan, water dikinase activity"/>
    <property type="evidence" value="ECO:0007669"/>
    <property type="project" value="UniProtKB-EC"/>
</dbReference>
<evidence type="ECO:0000256" key="4">
    <source>
        <dbReference type="ARBA" id="ARBA00022741"/>
    </source>
</evidence>
<organism evidence="12 13">
    <name type="scientific">Gregarina niphandrodes</name>
    <name type="common">Septate eugregarine</name>
    <dbReference type="NCBI Taxonomy" id="110365"/>
    <lineage>
        <taxon>Eukaryota</taxon>
        <taxon>Sar</taxon>
        <taxon>Alveolata</taxon>
        <taxon>Apicomplexa</taxon>
        <taxon>Conoidasida</taxon>
        <taxon>Gregarinasina</taxon>
        <taxon>Eugregarinorida</taxon>
        <taxon>Gregarinidae</taxon>
        <taxon>Gregarina</taxon>
    </lineage>
</organism>
<evidence type="ECO:0000256" key="1">
    <source>
        <dbReference type="ARBA" id="ARBA00001946"/>
    </source>
</evidence>
<dbReference type="GO" id="GO:0046872">
    <property type="term" value="F:metal ion binding"/>
    <property type="evidence" value="ECO:0007669"/>
    <property type="project" value="UniProtKB-KW"/>
</dbReference>
<evidence type="ECO:0000256" key="3">
    <source>
        <dbReference type="ARBA" id="ARBA00022723"/>
    </source>
</evidence>
<dbReference type="Pfam" id="PF22973">
    <property type="entry name" value="GWD1_pHisD"/>
    <property type="match status" value="1"/>
</dbReference>
<keyword evidence="8" id="KW-0119">Carbohydrate metabolism</keyword>
<keyword evidence="7" id="KW-0460">Magnesium</keyword>
<evidence type="ECO:0000259" key="10">
    <source>
        <dbReference type="Pfam" id="PF22973"/>
    </source>
</evidence>
<dbReference type="eggNOG" id="ENOG502QQ6R">
    <property type="taxonomic scope" value="Eukaryota"/>
</dbReference>
<keyword evidence="13" id="KW-1185">Reference proteome</keyword>
<dbReference type="Pfam" id="PF23166">
    <property type="entry name" value="Ig_N_CWD1"/>
    <property type="match status" value="1"/>
</dbReference>
<dbReference type="EMBL" id="AFNH02000586">
    <property type="protein sequence ID" value="EZG66638.1"/>
    <property type="molecule type" value="Genomic_DNA"/>
</dbReference>
<feature type="region of interest" description="Disordered" evidence="9">
    <location>
        <begin position="246"/>
        <end position="265"/>
    </location>
</feature>
<dbReference type="SUPFAM" id="SSF56059">
    <property type="entry name" value="Glutathione synthetase ATP-binding domain-like"/>
    <property type="match status" value="1"/>
</dbReference>
<evidence type="ECO:0000256" key="2">
    <source>
        <dbReference type="ARBA" id="ARBA00022679"/>
    </source>
</evidence>
<reference evidence="12" key="1">
    <citation type="submission" date="2013-12" db="EMBL/GenBank/DDBJ databases">
        <authorList>
            <person name="Omoto C.K."/>
            <person name="Sibley D."/>
            <person name="Venepally P."/>
            <person name="Hadjithomas M."/>
            <person name="Karamycheva S."/>
            <person name="Brunk B."/>
            <person name="Roos D."/>
            <person name="Caler E."/>
            <person name="Lorenzi H."/>
        </authorList>
    </citation>
    <scope>NUCLEOTIDE SEQUENCE</scope>
</reference>
<gene>
    <name evidence="12" type="ORF">GNI_078320</name>
</gene>
<evidence type="ECO:0000313" key="12">
    <source>
        <dbReference type="EMBL" id="EZG66638.1"/>
    </source>
</evidence>
<feature type="domain" description="Alpha-glucan water dikinase phosphohistidine-like" evidence="10">
    <location>
        <begin position="863"/>
        <end position="979"/>
    </location>
</feature>
<keyword evidence="2 12" id="KW-0808">Transferase</keyword>
<evidence type="ECO:0000256" key="7">
    <source>
        <dbReference type="ARBA" id="ARBA00022842"/>
    </source>
</evidence>
<evidence type="ECO:0000256" key="5">
    <source>
        <dbReference type="ARBA" id="ARBA00022777"/>
    </source>
</evidence>
<evidence type="ECO:0000256" key="9">
    <source>
        <dbReference type="SAM" id="MobiDB-lite"/>
    </source>
</evidence>
<dbReference type="GO" id="GO:0005524">
    <property type="term" value="F:ATP binding"/>
    <property type="evidence" value="ECO:0007669"/>
    <property type="project" value="UniProtKB-KW"/>
</dbReference>
<keyword evidence="3" id="KW-0479">Metal-binding</keyword>
<evidence type="ECO:0000256" key="8">
    <source>
        <dbReference type="ARBA" id="ARBA00023277"/>
    </source>
</evidence>
<dbReference type="InterPro" id="IPR054481">
    <property type="entry name" value="GWD1_pHisD"/>
</dbReference>
<name>A0A023B6M1_GRENI</name>
<dbReference type="OMA" id="IFVWIRF"/>
<evidence type="ECO:0000256" key="6">
    <source>
        <dbReference type="ARBA" id="ARBA00022840"/>
    </source>
</evidence>
<dbReference type="Proteomes" id="UP000019763">
    <property type="component" value="Unassembled WGS sequence"/>
</dbReference>
<keyword evidence="5" id="KW-0418">Kinase</keyword>
<dbReference type="PANTHER" id="PTHR46999:SF1">
    <property type="entry name" value="ALPHA-GLUCAN WATER DIKINASE 1, CHLOROPLASTIC"/>
    <property type="match status" value="1"/>
</dbReference>
<accession>A0A023B6M1</accession>
<dbReference type="VEuPathDB" id="CryptoDB:GNI_078320"/>
<keyword evidence="6" id="KW-0067">ATP-binding</keyword>
<protein>
    <submittedName>
        <fullName evidence="12">Alpha-glucan water dikinase</fullName>
        <ecNumber evidence="12">2.7.9.4</ecNumber>
    </submittedName>
</protein>
<comment type="cofactor">
    <cofactor evidence="1">
        <name>Mg(2+)</name>
        <dbReference type="ChEBI" id="CHEBI:18420"/>
    </cofactor>
</comment>
<comment type="caution">
    <text evidence="12">The sequence shown here is derived from an EMBL/GenBank/DDBJ whole genome shotgun (WGS) entry which is preliminary data.</text>
</comment>
<dbReference type="InterPro" id="IPR056301">
    <property type="entry name" value="GWD-like_N_Ig"/>
</dbReference>
<sequence>MEDLDFSNVKEIIKKSPSNTNFIMDVKSIRDAMRAPPTVLSDELLWIEASGKVKVGIESKVSQNNSTVTVYVANAEEKAVLHWGEFSDGQWKAISPKRLSPDYEGKQVSDKGAEIELKKIDNSISWASLKFLPGEQPDVVAFVIRIGPNNWISAKYGGDFLVPMPVLPEWIEMKEKAEQEREAQKREREAAWDGIVKRFNEASIIDLPETSAKEFIVSEMCEELSHNAGWYKVWISSSVNLEYDEDAVSDDDGSDDTADMTNVQPGSPSDEVLLCVSVLFCLREPNQMKIHWGVMRKGDSNWVSPMSLSDFKYKGLRDTVEVNSQACDSYIDMEAMRDLDGLCLVEFTLSGSLESSEMGKVVRPVAESINFVLNHNEDWIKNVGGSDIKLRLKQSQESGGSDLARQIIECECEWGSMTLMHRYGLVLDRINQDAPKYDQSKKMPSAELEPTTSAGHEFWSWLTTWLRFSHLAWVDWQRRYNTRPAQLAHVTQELSYALAGCWRRYPDYRSWIKICVACVGRGGNQGQRIRDQILEIMHRHKIPETAGHFYEQWHQKLHNNTTPDDIGICKAIIRYYETGGDLGAYWHVLAENNIDKAKLASYERPITCEPFMHNCDRGALLNDWRSYLDVLMDIHDCRDLSRSVNRVRGLLQGTAGSDLDSLMHDLHHNSNGQLSPEHAVGRIWKIAHIRNQLYETAKNNDNNAEVRDLLLLDFSLESIQSTSLQNTNKQAFSLTDCVSLVTSFIGDWSNITSSHAEWRALLTDFRELGMKAAQQKFTQDKVLDALLVKAMIDRLTRAVGSDTEHFQQMLGPKSQLLGRNVGVETEKLNVFVDEILRGSVLFSVSLLISAVEPRVRKLAEMSPWQIVSPVDSVEGVVKCVPALVHLQEEKFLEPTVLISGQVSGDEDIPDGVVGIIVRDAASAPDVLSHVAVRARNSKTLLAVCYEPSLIQAVEAKRKNTFCKVTLAKQGTELEFADCQHKETKGGDERRDEGDADKENRAKSLNDIKTMVLDVTPENSVDRYCVPEKEYTRTLVGSKSANLKTLRETLAGKLGTPGTAAKSGVYFIPQSCAFVYGSFLKCLNAPENGLAKKQIEAIIGKCKSTQNKHVRKAFDRIEPVIMSLVLNEELVRQFEEVLESAGLLKVYRDNGAHVCAEALKRVWMSVFNMRPWVALGKACRAWSELSMAVLVQQIVDARYAFVLHSKNPYRQQNADRFMYGEIVKGLGEVLVGNHAGRAMSWECDRDHKENVLLLSWPAKSVYLSTVDSLIFRSDSNGEDLEGFAGAGLFESIPAIANQENVCEYATDRLVTNAAFRKSILQQLSQLAWDLQEVFDGHPMDIEGCVDAHDRVYVVQCRPQV</sequence>
<dbReference type="GeneID" id="22912854"/>
<feature type="compositionally biased region" description="Acidic residues" evidence="9">
    <location>
        <begin position="246"/>
        <end position="258"/>
    </location>
</feature>
<evidence type="ECO:0000259" key="11">
    <source>
        <dbReference type="Pfam" id="PF23166"/>
    </source>
</evidence>
<dbReference type="OrthoDB" id="6123450at2759"/>